<dbReference type="Proteomes" id="UP001162741">
    <property type="component" value="Chromosome"/>
</dbReference>
<sequence length="105" mass="11962">MREARVYYNRHFAGTLKMLKDGHSLFRYNSDYVEDNSLPSISTSLPKNKIEHRASTLFPFFAGLLTEGEIRQMQVQAHNLDPHDDFSLLAYTASLDTIGAITLKL</sequence>
<name>A0ABY6J197_9BACT</name>
<dbReference type="EMBL" id="CP107006">
    <property type="protein sequence ID" value="UYQ92141.1"/>
    <property type="molecule type" value="Genomic_DNA"/>
</dbReference>
<keyword evidence="3" id="KW-1185">Reference proteome</keyword>
<dbReference type="NCBIfam" id="TIGR03071">
    <property type="entry name" value="couple_hipA"/>
    <property type="match status" value="1"/>
</dbReference>
<protein>
    <submittedName>
        <fullName evidence="2">HipA N-terminal domain-containing protein</fullName>
    </submittedName>
</protein>
<dbReference type="InterPro" id="IPR017508">
    <property type="entry name" value="HipA_N1"/>
</dbReference>
<dbReference type="RefSeq" id="WP_264280455.1">
    <property type="nucleotide sequence ID" value="NZ_CP107006.1"/>
</dbReference>
<evidence type="ECO:0000313" key="2">
    <source>
        <dbReference type="EMBL" id="UYQ92141.1"/>
    </source>
</evidence>
<accession>A0ABY6J197</accession>
<reference evidence="2" key="1">
    <citation type="submission" date="2022-10" db="EMBL/GenBank/DDBJ databases">
        <title>Chitinophaga sp. nov., isolated from soil.</title>
        <authorList>
            <person name="Jeon C.O."/>
        </authorList>
    </citation>
    <scope>NUCLEOTIDE SEQUENCE</scope>
    <source>
        <strain evidence="2">R8</strain>
    </source>
</reference>
<evidence type="ECO:0000313" key="3">
    <source>
        <dbReference type="Proteomes" id="UP001162741"/>
    </source>
</evidence>
<proteinExistence type="predicted"/>
<dbReference type="Pfam" id="PF13657">
    <property type="entry name" value="Couple_hipA"/>
    <property type="match status" value="1"/>
</dbReference>
<organism evidence="2 3">
    <name type="scientific">Chitinophaga horti</name>
    <dbReference type="NCBI Taxonomy" id="2920382"/>
    <lineage>
        <taxon>Bacteria</taxon>
        <taxon>Pseudomonadati</taxon>
        <taxon>Bacteroidota</taxon>
        <taxon>Chitinophagia</taxon>
        <taxon>Chitinophagales</taxon>
        <taxon>Chitinophagaceae</taxon>
        <taxon>Chitinophaga</taxon>
    </lineage>
</organism>
<evidence type="ECO:0000259" key="1">
    <source>
        <dbReference type="Pfam" id="PF13657"/>
    </source>
</evidence>
<gene>
    <name evidence="2" type="ORF">MKQ68_18805</name>
</gene>
<feature type="domain" description="HipA N-terminal subdomain 1" evidence="1">
    <location>
        <begin position="5"/>
        <end position="103"/>
    </location>
</feature>